<gene>
    <name evidence="1" type="ORF">NC653_022027</name>
</gene>
<comment type="caution">
    <text evidence="1">The sequence shown here is derived from an EMBL/GenBank/DDBJ whole genome shotgun (WGS) entry which is preliminary data.</text>
</comment>
<dbReference type="EMBL" id="JAQIZT010000008">
    <property type="protein sequence ID" value="KAJ6989318.1"/>
    <property type="molecule type" value="Genomic_DNA"/>
</dbReference>
<accession>A0AAD6QFC1</accession>
<evidence type="ECO:0000313" key="1">
    <source>
        <dbReference type="EMBL" id="KAJ6989318.1"/>
    </source>
</evidence>
<evidence type="ECO:0000313" key="2">
    <source>
        <dbReference type="Proteomes" id="UP001164929"/>
    </source>
</evidence>
<proteinExistence type="predicted"/>
<organism evidence="1 2">
    <name type="scientific">Populus alba x Populus x berolinensis</name>
    <dbReference type="NCBI Taxonomy" id="444605"/>
    <lineage>
        <taxon>Eukaryota</taxon>
        <taxon>Viridiplantae</taxon>
        <taxon>Streptophyta</taxon>
        <taxon>Embryophyta</taxon>
        <taxon>Tracheophyta</taxon>
        <taxon>Spermatophyta</taxon>
        <taxon>Magnoliopsida</taxon>
        <taxon>eudicotyledons</taxon>
        <taxon>Gunneridae</taxon>
        <taxon>Pentapetalae</taxon>
        <taxon>rosids</taxon>
        <taxon>fabids</taxon>
        <taxon>Malpighiales</taxon>
        <taxon>Salicaceae</taxon>
        <taxon>Saliceae</taxon>
        <taxon>Populus</taxon>
    </lineage>
</organism>
<dbReference type="AlphaFoldDB" id="A0AAD6QFC1"/>
<name>A0AAD6QFC1_9ROSI</name>
<keyword evidence="2" id="KW-1185">Reference proteome</keyword>
<protein>
    <submittedName>
        <fullName evidence="1">Uncharacterized protein</fullName>
    </submittedName>
</protein>
<sequence>MVLVASFVSQDESLRVVLQLAPTIKTFSFGRAWAGIECNVGIWNSIGTAPPRLPCKLVVVMVLTTCSQKRWHHFTLLQGN</sequence>
<dbReference type="Proteomes" id="UP001164929">
    <property type="component" value="Chromosome 8"/>
</dbReference>
<reference evidence="1" key="1">
    <citation type="journal article" date="2023" name="Mol. Ecol. Resour.">
        <title>Chromosome-level genome assembly of a triploid poplar Populus alba 'Berolinensis'.</title>
        <authorList>
            <person name="Chen S."/>
            <person name="Yu Y."/>
            <person name="Wang X."/>
            <person name="Wang S."/>
            <person name="Zhang T."/>
            <person name="Zhou Y."/>
            <person name="He R."/>
            <person name="Meng N."/>
            <person name="Wang Y."/>
            <person name="Liu W."/>
            <person name="Liu Z."/>
            <person name="Liu J."/>
            <person name="Guo Q."/>
            <person name="Huang H."/>
            <person name="Sederoff R.R."/>
            <person name="Wang G."/>
            <person name="Qu G."/>
            <person name="Chen S."/>
        </authorList>
    </citation>
    <scope>NUCLEOTIDE SEQUENCE</scope>
    <source>
        <strain evidence="1">SC-2020</strain>
    </source>
</reference>